<dbReference type="Proteomes" id="UP000095283">
    <property type="component" value="Unplaced"/>
</dbReference>
<dbReference type="WBParaSite" id="Hba_04607">
    <property type="protein sequence ID" value="Hba_04607"/>
    <property type="gene ID" value="Hba_04607"/>
</dbReference>
<reference evidence="2" key="1">
    <citation type="submission" date="2016-11" db="UniProtKB">
        <authorList>
            <consortium name="WormBaseParasite"/>
        </authorList>
    </citation>
    <scope>IDENTIFICATION</scope>
</reference>
<evidence type="ECO:0000313" key="2">
    <source>
        <dbReference type="WBParaSite" id="Hba_04607"/>
    </source>
</evidence>
<dbReference type="AlphaFoldDB" id="A0A1I7WHX0"/>
<keyword evidence="1" id="KW-1185">Reference proteome</keyword>
<protein>
    <submittedName>
        <fullName evidence="2">Uncharacterized protein</fullName>
    </submittedName>
</protein>
<sequence length="22" mass="2864">MFISLVFRIIKRINRYYILYNQ</sequence>
<evidence type="ECO:0000313" key="1">
    <source>
        <dbReference type="Proteomes" id="UP000095283"/>
    </source>
</evidence>
<proteinExistence type="predicted"/>
<organism evidence="1 2">
    <name type="scientific">Heterorhabditis bacteriophora</name>
    <name type="common">Entomopathogenic nematode worm</name>
    <dbReference type="NCBI Taxonomy" id="37862"/>
    <lineage>
        <taxon>Eukaryota</taxon>
        <taxon>Metazoa</taxon>
        <taxon>Ecdysozoa</taxon>
        <taxon>Nematoda</taxon>
        <taxon>Chromadorea</taxon>
        <taxon>Rhabditida</taxon>
        <taxon>Rhabditina</taxon>
        <taxon>Rhabditomorpha</taxon>
        <taxon>Strongyloidea</taxon>
        <taxon>Heterorhabditidae</taxon>
        <taxon>Heterorhabditis</taxon>
    </lineage>
</organism>
<name>A0A1I7WHX0_HETBA</name>
<accession>A0A1I7WHX0</accession>